<gene>
    <name evidence="1" type="ORF">CTI12_AA129690</name>
</gene>
<dbReference type="AlphaFoldDB" id="A0A2U1PP44"/>
<organism evidence="1 2">
    <name type="scientific">Artemisia annua</name>
    <name type="common">Sweet wormwood</name>
    <dbReference type="NCBI Taxonomy" id="35608"/>
    <lineage>
        <taxon>Eukaryota</taxon>
        <taxon>Viridiplantae</taxon>
        <taxon>Streptophyta</taxon>
        <taxon>Embryophyta</taxon>
        <taxon>Tracheophyta</taxon>
        <taxon>Spermatophyta</taxon>
        <taxon>Magnoliopsida</taxon>
        <taxon>eudicotyledons</taxon>
        <taxon>Gunneridae</taxon>
        <taxon>Pentapetalae</taxon>
        <taxon>asterids</taxon>
        <taxon>campanulids</taxon>
        <taxon>Asterales</taxon>
        <taxon>Asteraceae</taxon>
        <taxon>Asteroideae</taxon>
        <taxon>Anthemideae</taxon>
        <taxon>Artemisiinae</taxon>
        <taxon>Artemisia</taxon>
    </lineage>
</organism>
<dbReference type="STRING" id="35608.A0A2U1PP44"/>
<dbReference type="Proteomes" id="UP000245207">
    <property type="component" value="Unassembled WGS sequence"/>
</dbReference>
<accession>A0A2U1PP44</accession>
<reference evidence="1 2" key="1">
    <citation type="journal article" date="2018" name="Mol. Plant">
        <title>The genome of Artemisia annua provides insight into the evolution of Asteraceae family and artemisinin biosynthesis.</title>
        <authorList>
            <person name="Shen Q."/>
            <person name="Zhang L."/>
            <person name="Liao Z."/>
            <person name="Wang S."/>
            <person name="Yan T."/>
            <person name="Shi P."/>
            <person name="Liu M."/>
            <person name="Fu X."/>
            <person name="Pan Q."/>
            <person name="Wang Y."/>
            <person name="Lv Z."/>
            <person name="Lu X."/>
            <person name="Zhang F."/>
            <person name="Jiang W."/>
            <person name="Ma Y."/>
            <person name="Chen M."/>
            <person name="Hao X."/>
            <person name="Li L."/>
            <person name="Tang Y."/>
            <person name="Lv G."/>
            <person name="Zhou Y."/>
            <person name="Sun X."/>
            <person name="Brodelius P.E."/>
            <person name="Rose J.K.C."/>
            <person name="Tang K."/>
        </authorList>
    </citation>
    <scope>NUCLEOTIDE SEQUENCE [LARGE SCALE GENOMIC DNA]</scope>
    <source>
        <strain evidence="2">cv. Huhao1</strain>
        <tissue evidence="1">Leaf</tissue>
    </source>
</reference>
<proteinExistence type="predicted"/>
<sequence length="171" mass="19782">MAVIHSSIILTPLTTTFIPPRTPNTSHFATRPSPGCFIRHSTSKTRRFFIHRATPPQKYIYPDPIPEFAHNETKKFREELKKKLYKDKETFGSDLDNVVDTCTELFSEFVHKEYGGPGTLLVDPFTNMFIELKQRRLPGANVAARASLLWAQNYLDQDWQIWNSKLPQQQS</sequence>
<protein>
    <submittedName>
        <fullName evidence="1">Uncharacterized protein</fullName>
    </submittedName>
</protein>
<dbReference type="PANTHER" id="PTHR35987:SF3">
    <property type="entry name" value="PROTEIN PLASTID REDOX INSENSITIVE 2-LIKE ISOFORM X1"/>
    <property type="match status" value="1"/>
</dbReference>
<name>A0A2U1PP44_ARTAN</name>
<keyword evidence="2" id="KW-1185">Reference proteome</keyword>
<dbReference type="GO" id="GO:0010468">
    <property type="term" value="P:regulation of gene expression"/>
    <property type="evidence" value="ECO:0007669"/>
    <property type="project" value="InterPro"/>
</dbReference>
<dbReference type="OrthoDB" id="1924990at2759"/>
<dbReference type="InterPro" id="IPR039349">
    <property type="entry name" value="PRIN2"/>
</dbReference>
<comment type="caution">
    <text evidence="1">The sequence shown here is derived from an EMBL/GenBank/DDBJ whole genome shotgun (WGS) entry which is preliminary data.</text>
</comment>
<evidence type="ECO:0000313" key="2">
    <source>
        <dbReference type="Proteomes" id="UP000245207"/>
    </source>
</evidence>
<evidence type="ECO:0000313" key="1">
    <source>
        <dbReference type="EMBL" id="PWA87515.1"/>
    </source>
</evidence>
<dbReference type="EMBL" id="PKPP01000906">
    <property type="protein sequence ID" value="PWA87515.1"/>
    <property type="molecule type" value="Genomic_DNA"/>
</dbReference>
<dbReference type="PANTHER" id="PTHR35987">
    <property type="entry name" value="PROTEIN PLASTID REDOX INSENSITIVE 2, CHLOROPLASTIC-RELATED"/>
    <property type="match status" value="1"/>
</dbReference>